<dbReference type="InterPro" id="IPR050093">
    <property type="entry name" value="ABC_SmlMolc_Importer"/>
</dbReference>
<dbReference type="EMBL" id="CP000853">
    <property type="protein sequence ID" value="ABW19815.1"/>
    <property type="molecule type" value="Genomic_DNA"/>
</dbReference>
<dbReference type="KEGG" id="aoe:Clos_2282"/>
<dbReference type="STRING" id="350688.Clos_2282"/>
<dbReference type="PANTHER" id="PTHR42781:SF4">
    <property type="entry name" value="SPERMIDINE_PUTRESCINE IMPORT ATP-BINDING PROTEIN POTA"/>
    <property type="match status" value="1"/>
</dbReference>
<dbReference type="PANTHER" id="PTHR42781">
    <property type="entry name" value="SPERMIDINE/PUTRESCINE IMPORT ATP-BINDING PROTEIN POTA"/>
    <property type="match status" value="1"/>
</dbReference>
<evidence type="ECO:0000313" key="5">
    <source>
        <dbReference type="EMBL" id="ABW19815.1"/>
    </source>
</evidence>
<evidence type="ECO:0000256" key="3">
    <source>
        <dbReference type="ARBA" id="ARBA00022840"/>
    </source>
</evidence>
<evidence type="ECO:0000256" key="2">
    <source>
        <dbReference type="ARBA" id="ARBA00022741"/>
    </source>
</evidence>
<dbReference type="Gene3D" id="3.40.50.300">
    <property type="entry name" value="P-loop containing nucleotide triphosphate hydrolases"/>
    <property type="match status" value="1"/>
</dbReference>
<accession>A8MJ33</accession>
<dbReference type="PROSITE" id="PS00211">
    <property type="entry name" value="ABC_TRANSPORTER_1"/>
    <property type="match status" value="1"/>
</dbReference>
<evidence type="ECO:0000256" key="1">
    <source>
        <dbReference type="ARBA" id="ARBA00022448"/>
    </source>
</evidence>
<dbReference type="InterPro" id="IPR003439">
    <property type="entry name" value="ABC_transporter-like_ATP-bd"/>
</dbReference>
<sequence length="354" mass="40147">MKIYVDIIKKLGNFQLETQFESHNERLGLLGGSGCGKSMTLKCIAGVITPDEGEIVLNDRILFSSKKNINLIPQKRNTGLMFQNYALFPNMTVVQNIAIGMDGKDSAENKKIIENYLELFKLKGLGQRYPSQLSGGQQQRVALARIMAKSPDILMLDEPFSALDSHLRFSIEDEFGEVLNNYNGPVIYVSHSIEEVYKFCNSTAIMNNGRIFEKDTTENIFSRPKTLEGAKLTGCKNICPIEKIGARRILAKDWHIELDLQDPIDEDIKFVGIRAKRILITDHSREENSFEISIEKVVQSPFETILEVVPTESKEIAQRIICRYNKEEANNVIKMQKQGKIFGTIEKENILLLK</sequence>
<dbReference type="Pfam" id="PF00005">
    <property type="entry name" value="ABC_tran"/>
    <property type="match status" value="1"/>
</dbReference>
<keyword evidence="6" id="KW-1185">Reference proteome</keyword>
<dbReference type="GO" id="GO:0016887">
    <property type="term" value="F:ATP hydrolysis activity"/>
    <property type="evidence" value="ECO:0007669"/>
    <property type="project" value="InterPro"/>
</dbReference>
<dbReference type="AlphaFoldDB" id="A8MJ33"/>
<keyword evidence="1" id="KW-0813">Transport</keyword>
<dbReference type="SUPFAM" id="SSF52540">
    <property type="entry name" value="P-loop containing nucleoside triphosphate hydrolases"/>
    <property type="match status" value="1"/>
</dbReference>
<dbReference type="RefSeq" id="WP_012160122.1">
    <property type="nucleotide sequence ID" value="NC_009922.1"/>
</dbReference>
<dbReference type="InterPro" id="IPR003593">
    <property type="entry name" value="AAA+_ATPase"/>
</dbReference>
<organism evidence="5 6">
    <name type="scientific">Alkaliphilus oremlandii (strain OhILAs)</name>
    <name type="common">Clostridium oremlandii (strain OhILAs)</name>
    <dbReference type="NCBI Taxonomy" id="350688"/>
    <lineage>
        <taxon>Bacteria</taxon>
        <taxon>Bacillati</taxon>
        <taxon>Bacillota</taxon>
        <taxon>Clostridia</taxon>
        <taxon>Peptostreptococcales</taxon>
        <taxon>Natronincolaceae</taxon>
        <taxon>Alkaliphilus</taxon>
    </lineage>
</organism>
<dbReference type="PROSITE" id="PS50893">
    <property type="entry name" value="ABC_TRANSPORTER_2"/>
    <property type="match status" value="1"/>
</dbReference>
<dbReference type="eggNOG" id="COG3842">
    <property type="taxonomic scope" value="Bacteria"/>
</dbReference>
<gene>
    <name evidence="5" type="ordered locus">Clos_2282</name>
</gene>
<dbReference type="OrthoDB" id="9802264at2"/>
<keyword evidence="2" id="KW-0547">Nucleotide-binding</keyword>
<dbReference type="GO" id="GO:0005524">
    <property type="term" value="F:ATP binding"/>
    <property type="evidence" value="ECO:0007669"/>
    <property type="project" value="UniProtKB-KW"/>
</dbReference>
<evidence type="ECO:0000259" key="4">
    <source>
        <dbReference type="PROSITE" id="PS50893"/>
    </source>
</evidence>
<reference evidence="6" key="1">
    <citation type="submission" date="2007-10" db="EMBL/GenBank/DDBJ databases">
        <title>Complete genome of Alkaliphilus oremlandii OhILAs.</title>
        <authorList>
            <person name="Copeland A."/>
            <person name="Lucas S."/>
            <person name="Lapidus A."/>
            <person name="Barry K."/>
            <person name="Detter J.C."/>
            <person name="Glavina del Rio T."/>
            <person name="Hammon N."/>
            <person name="Israni S."/>
            <person name="Dalin E."/>
            <person name="Tice H."/>
            <person name="Pitluck S."/>
            <person name="Chain P."/>
            <person name="Malfatti S."/>
            <person name="Shin M."/>
            <person name="Vergez L."/>
            <person name="Schmutz J."/>
            <person name="Larimer F."/>
            <person name="Land M."/>
            <person name="Hauser L."/>
            <person name="Kyrpides N."/>
            <person name="Mikhailova N."/>
            <person name="Stolz J.F."/>
            <person name="Dawson A."/>
            <person name="Fisher E."/>
            <person name="Crable B."/>
            <person name="Perera E."/>
            <person name="Lisak J."/>
            <person name="Ranganathan M."/>
            <person name="Basu P."/>
            <person name="Richardson P."/>
        </authorList>
    </citation>
    <scope>NUCLEOTIDE SEQUENCE [LARGE SCALE GENOMIC DNA]</scope>
    <source>
        <strain evidence="6">OhILAs</strain>
    </source>
</reference>
<dbReference type="InterPro" id="IPR017871">
    <property type="entry name" value="ABC_transporter-like_CS"/>
</dbReference>
<dbReference type="Proteomes" id="UP000000269">
    <property type="component" value="Chromosome"/>
</dbReference>
<feature type="domain" description="ABC transporter" evidence="4">
    <location>
        <begin position="2"/>
        <end position="233"/>
    </location>
</feature>
<evidence type="ECO:0000313" key="6">
    <source>
        <dbReference type="Proteomes" id="UP000000269"/>
    </source>
</evidence>
<dbReference type="HOGENOM" id="CLU_000604_1_1_9"/>
<dbReference type="SMART" id="SM00382">
    <property type="entry name" value="AAA"/>
    <property type="match status" value="1"/>
</dbReference>
<name>A8MJ33_ALKOO</name>
<keyword evidence="3" id="KW-0067">ATP-binding</keyword>
<protein>
    <submittedName>
        <fullName evidence="5">ABC transporter related</fullName>
    </submittedName>
</protein>
<dbReference type="InterPro" id="IPR027417">
    <property type="entry name" value="P-loop_NTPase"/>
</dbReference>
<proteinExistence type="predicted"/>